<protein>
    <recommendedName>
        <fullName evidence="8">TF-B3 domain-containing protein</fullName>
    </recommendedName>
</protein>
<keyword evidence="2" id="KW-0805">Transcription regulation</keyword>
<evidence type="ECO:0008006" key="8">
    <source>
        <dbReference type="Google" id="ProtNLM"/>
    </source>
</evidence>
<dbReference type="Proteomes" id="UP001396334">
    <property type="component" value="Unassembled WGS sequence"/>
</dbReference>
<sequence>MLSKLLTRNDVERSLEIPTCAFDALPFQEGHCFYMNVVDNSGSAWTFPCFVQPQKSSGDEYQSGGSSVVSVGWMKFAGKIDSRVGDMVLLHQQSFDANSKPSNLHFRIEVRRKIRLLGQDIWTNIDRA</sequence>
<gene>
    <name evidence="6" type="ORF">V6N11_006793</name>
</gene>
<evidence type="ECO:0000256" key="4">
    <source>
        <dbReference type="ARBA" id="ARBA00023163"/>
    </source>
</evidence>
<evidence type="ECO:0000256" key="3">
    <source>
        <dbReference type="ARBA" id="ARBA00023125"/>
    </source>
</evidence>
<name>A0ABR2RSF7_9ROSI</name>
<dbReference type="Gene3D" id="2.40.330.10">
    <property type="entry name" value="DNA-binding pseudobarrel domain"/>
    <property type="match status" value="1"/>
</dbReference>
<keyword evidence="4" id="KW-0804">Transcription</keyword>
<proteinExistence type="predicted"/>
<reference evidence="6 7" key="1">
    <citation type="journal article" date="2024" name="G3 (Bethesda)">
        <title>Genome assembly of Hibiscus sabdariffa L. provides insights into metabolisms of medicinal natural products.</title>
        <authorList>
            <person name="Kim T."/>
        </authorList>
    </citation>
    <scope>NUCLEOTIDE SEQUENCE [LARGE SCALE GENOMIC DNA]</scope>
    <source>
        <strain evidence="6">TK-2024</strain>
        <tissue evidence="6">Old leaves</tissue>
    </source>
</reference>
<comment type="caution">
    <text evidence="6">The sequence shown here is derived from an EMBL/GenBank/DDBJ whole genome shotgun (WGS) entry which is preliminary data.</text>
</comment>
<keyword evidence="3" id="KW-0238">DNA-binding</keyword>
<evidence type="ECO:0000313" key="6">
    <source>
        <dbReference type="EMBL" id="KAK9015699.1"/>
    </source>
</evidence>
<keyword evidence="5" id="KW-0539">Nucleus</keyword>
<evidence type="ECO:0000256" key="5">
    <source>
        <dbReference type="ARBA" id="ARBA00023242"/>
    </source>
</evidence>
<dbReference type="InterPro" id="IPR015300">
    <property type="entry name" value="DNA-bd_pseudobarrel_sf"/>
</dbReference>
<evidence type="ECO:0000256" key="2">
    <source>
        <dbReference type="ARBA" id="ARBA00023015"/>
    </source>
</evidence>
<dbReference type="EMBL" id="JBBPBN010000021">
    <property type="protein sequence ID" value="KAK9015699.1"/>
    <property type="molecule type" value="Genomic_DNA"/>
</dbReference>
<evidence type="ECO:0000313" key="7">
    <source>
        <dbReference type="Proteomes" id="UP001396334"/>
    </source>
</evidence>
<comment type="subcellular location">
    <subcellularLocation>
        <location evidence="1">Nucleus</location>
    </subcellularLocation>
</comment>
<accession>A0ABR2RSF7</accession>
<organism evidence="6 7">
    <name type="scientific">Hibiscus sabdariffa</name>
    <name type="common">roselle</name>
    <dbReference type="NCBI Taxonomy" id="183260"/>
    <lineage>
        <taxon>Eukaryota</taxon>
        <taxon>Viridiplantae</taxon>
        <taxon>Streptophyta</taxon>
        <taxon>Embryophyta</taxon>
        <taxon>Tracheophyta</taxon>
        <taxon>Spermatophyta</taxon>
        <taxon>Magnoliopsida</taxon>
        <taxon>eudicotyledons</taxon>
        <taxon>Gunneridae</taxon>
        <taxon>Pentapetalae</taxon>
        <taxon>rosids</taxon>
        <taxon>malvids</taxon>
        <taxon>Malvales</taxon>
        <taxon>Malvaceae</taxon>
        <taxon>Malvoideae</taxon>
        <taxon>Hibiscus</taxon>
    </lineage>
</organism>
<evidence type="ECO:0000256" key="1">
    <source>
        <dbReference type="ARBA" id="ARBA00004123"/>
    </source>
</evidence>
<keyword evidence="7" id="KW-1185">Reference proteome</keyword>